<gene>
    <name evidence="1" type="ORF">QAD02_020661</name>
</gene>
<dbReference type="Proteomes" id="UP001239111">
    <property type="component" value="Chromosome 1"/>
</dbReference>
<sequence length="146" mass="16370">MAPQNAPVQLARKGLPENETEVSLTLSLLARWERRPKIRCAAARKSAPIRLISEQVIVFINTIESVEGPASDTKELEQEEENNDNEKDAMVDESVENDSVEAESVQVEFVYRMKPTKPQLPQLYAVKPTTALGAPPVDEERQRLES</sequence>
<organism evidence="1 2">
    <name type="scientific">Eretmocerus hayati</name>
    <dbReference type="NCBI Taxonomy" id="131215"/>
    <lineage>
        <taxon>Eukaryota</taxon>
        <taxon>Metazoa</taxon>
        <taxon>Ecdysozoa</taxon>
        <taxon>Arthropoda</taxon>
        <taxon>Hexapoda</taxon>
        <taxon>Insecta</taxon>
        <taxon>Pterygota</taxon>
        <taxon>Neoptera</taxon>
        <taxon>Endopterygota</taxon>
        <taxon>Hymenoptera</taxon>
        <taxon>Apocrita</taxon>
        <taxon>Proctotrupomorpha</taxon>
        <taxon>Chalcidoidea</taxon>
        <taxon>Aphelinidae</taxon>
        <taxon>Aphelininae</taxon>
        <taxon>Eretmocerus</taxon>
    </lineage>
</organism>
<evidence type="ECO:0000313" key="1">
    <source>
        <dbReference type="EMBL" id="KAJ8684868.1"/>
    </source>
</evidence>
<comment type="caution">
    <text evidence="1">The sequence shown here is derived from an EMBL/GenBank/DDBJ whole genome shotgun (WGS) entry which is preliminary data.</text>
</comment>
<keyword evidence="2" id="KW-1185">Reference proteome</keyword>
<dbReference type="EMBL" id="CM056741">
    <property type="protein sequence ID" value="KAJ8684868.1"/>
    <property type="molecule type" value="Genomic_DNA"/>
</dbReference>
<evidence type="ECO:0000313" key="2">
    <source>
        <dbReference type="Proteomes" id="UP001239111"/>
    </source>
</evidence>
<reference evidence="1" key="1">
    <citation type="submission" date="2023-04" db="EMBL/GenBank/DDBJ databases">
        <title>A chromosome-level genome assembly of the parasitoid wasp Eretmocerus hayati.</title>
        <authorList>
            <person name="Zhong Y."/>
            <person name="Liu S."/>
            <person name="Liu Y."/>
        </authorList>
    </citation>
    <scope>NUCLEOTIDE SEQUENCE</scope>
    <source>
        <strain evidence="1">ZJU_SS_LIU_2023</strain>
    </source>
</reference>
<name>A0ACC2PPA3_9HYME</name>
<proteinExistence type="predicted"/>
<protein>
    <submittedName>
        <fullName evidence="1">Uncharacterized protein</fullName>
    </submittedName>
</protein>
<accession>A0ACC2PPA3</accession>